<accession>A0A8X6MYY3</accession>
<name>A0A8X6MYY3_NEPPI</name>
<gene>
    <name evidence="1" type="ORF">NPIL_477001</name>
</gene>
<protein>
    <submittedName>
        <fullName evidence="1">Uncharacterized protein</fullName>
    </submittedName>
</protein>
<organism evidence="1 2">
    <name type="scientific">Nephila pilipes</name>
    <name type="common">Giant wood spider</name>
    <name type="synonym">Nephila maculata</name>
    <dbReference type="NCBI Taxonomy" id="299642"/>
    <lineage>
        <taxon>Eukaryota</taxon>
        <taxon>Metazoa</taxon>
        <taxon>Ecdysozoa</taxon>
        <taxon>Arthropoda</taxon>
        <taxon>Chelicerata</taxon>
        <taxon>Arachnida</taxon>
        <taxon>Araneae</taxon>
        <taxon>Araneomorphae</taxon>
        <taxon>Entelegynae</taxon>
        <taxon>Araneoidea</taxon>
        <taxon>Nephilidae</taxon>
        <taxon>Nephila</taxon>
    </lineage>
</organism>
<comment type="caution">
    <text evidence="1">The sequence shown here is derived from an EMBL/GenBank/DDBJ whole genome shotgun (WGS) entry which is preliminary data.</text>
</comment>
<evidence type="ECO:0000313" key="1">
    <source>
        <dbReference type="EMBL" id="GFS84987.1"/>
    </source>
</evidence>
<evidence type="ECO:0000313" key="2">
    <source>
        <dbReference type="Proteomes" id="UP000887013"/>
    </source>
</evidence>
<reference evidence="1" key="1">
    <citation type="submission" date="2020-08" db="EMBL/GenBank/DDBJ databases">
        <title>Multicomponent nature underlies the extraordinary mechanical properties of spider dragline silk.</title>
        <authorList>
            <person name="Kono N."/>
            <person name="Nakamura H."/>
            <person name="Mori M."/>
            <person name="Yoshida Y."/>
            <person name="Ohtoshi R."/>
            <person name="Malay A.D."/>
            <person name="Moran D.A.P."/>
            <person name="Tomita M."/>
            <person name="Numata K."/>
            <person name="Arakawa K."/>
        </authorList>
    </citation>
    <scope>NUCLEOTIDE SEQUENCE</scope>
</reference>
<keyword evidence="2" id="KW-1185">Reference proteome</keyword>
<dbReference type="AlphaFoldDB" id="A0A8X6MYY3"/>
<dbReference type="EMBL" id="BMAW01052263">
    <property type="protein sequence ID" value="GFS84987.1"/>
    <property type="molecule type" value="Genomic_DNA"/>
</dbReference>
<sequence length="107" mass="12004">MYGYPTAESAVLDLSRGGHGHLQRSLMDSFLPRYLIKVLTIDSVDLFIPSCINITVESASFSRKHGKTFSSRSVKSLTFTVTVFYPFLDTVFFKEGVYDANLTHTTL</sequence>
<dbReference type="Proteomes" id="UP000887013">
    <property type="component" value="Unassembled WGS sequence"/>
</dbReference>
<proteinExistence type="predicted"/>